<keyword evidence="5" id="KW-0472">Membrane</keyword>
<dbReference type="UniPathway" id="UPA00058">
    <property type="reaction ID" value="UER00103"/>
</dbReference>
<dbReference type="GeneID" id="26247840"/>
<dbReference type="PROSITE" id="PS00066">
    <property type="entry name" value="HMG_COA_REDUCTASE_1"/>
    <property type="match status" value="1"/>
</dbReference>
<dbReference type="CDD" id="cd00643">
    <property type="entry name" value="HMG-CoA_reductase_classI"/>
    <property type="match status" value="1"/>
</dbReference>
<accession>A0A7D5UXA8</accession>
<dbReference type="KEGG" id="mbrn:26247840"/>
<evidence type="ECO:0000256" key="5">
    <source>
        <dbReference type="ARBA" id="ARBA00023136"/>
    </source>
</evidence>
<dbReference type="InterPro" id="IPR023282">
    <property type="entry name" value="HMG_CoA_Rdtase_N"/>
</dbReference>
<dbReference type="PRINTS" id="PR00071">
    <property type="entry name" value="HMGCOARDTASE"/>
</dbReference>
<sequence length="492" mass="52158">MSKTLLSNSEATVSPEVLVKSRQGSNAYRPARLDVELLAMTPSSLLIRKPYNTGHTNHDVPVMKQYSSLNEADILSKCVAEEIPLHALEHYTQGPDQAVALRRRVLAKILAITGLSGQILAKLPHQNYNWDLVIGSCCENVIGYMPVPVGVAGPVLIDSKNFFIPMATTEGALIASTNRGCKAINNAGGVTTNLTDDGITRGPCVQFAGTERAAFAKNWISSHEGQVILRDAFESTSNIAKLRRVNASIAGRSLYIRFKATTGDAMGMNMISKGVENALRVMSQDPKFEDMRVVSLSGNYCTDKKASALNWIEGRGKSVVAEAVIPHQVVQSVLKCTAEAMVRINNSKNLVGSAMAGVIGGYNAHAANIVAAIFIATGQDPAQVVESANCITLMECNCVDNSLRVSVTMPSLEVGTVGGGTVLEPQSSMLEMLGVAGAHPTETGRNAQCLASIIAAATLAGEVSLCAALTSSDLVNAHLNLNRASPRKWASP</sequence>
<evidence type="ECO:0000256" key="1">
    <source>
        <dbReference type="ARBA" id="ARBA00004370"/>
    </source>
</evidence>
<dbReference type="Gene3D" id="1.10.3270.10">
    <property type="entry name" value="HMGR, N-terminal domain"/>
    <property type="match status" value="1"/>
</dbReference>
<keyword evidence="6" id="KW-0256">Endoplasmic reticulum</keyword>
<dbReference type="Gene3D" id="3.30.70.420">
    <property type="entry name" value="Hydroxymethylglutaryl-CoA reductase, class I/II, NAD/NADP-binding domain"/>
    <property type="match status" value="1"/>
</dbReference>
<dbReference type="InterPro" id="IPR002202">
    <property type="entry name" value="HMG_CoA_Rdtase"/>
</dbReference>
<name>A0A7D5UXA8_9HYPO</name>
<dbReference type="InterPro" id="IPR023076">
    <property type="entry name" value="HMG_CoA_Rdtase_CS"/>
</dbReference>
<evidence type="ECO:0000256" key="3">
    <source>
        <dbReference type="ARBA" id="ARBA00022857"/>
    </source>
</evidence>
<dbReference type="FunFam" id="3.30.70.420:FF:000001">
    <property type="entry name" value="3-hydroxy-3-methylglutaryl coenzyme A reductase"/>
    <property type="match status" value="1"/>
</dbReference>
<dbReference type="SUPFAM" id="SSF55035">
    <property type="entry name" value="NAD-binding domain of HMG-CoA reductase"/>
    <property type="match status" value="1"/>
</dbReference>
<dbReference type="GO" id="GO:0008299">
    <property type="term" value="P:isoprenoid biosynthetic process"/>
    <property type="evidence" value="ECO:0007669"/>
    <property type="project" value="InterPro"/>
</dbReference>
<comment type="catalytic activity">
    <reaction evidence="6">
        <text>(R)-mevalonate + 2 NADP(+) + CoA = (3S)-3-hydroxy-3-methylglutaryl-CoA + 2 NADPH + 2 H(+)</text>
        <dbReference type="Rhea" id="RHEA:15989"/>
        <dbReference type="ChEBI" id="CHEBI:15378"/>
        <dbReference type="ChEBI" id="CHEBI:36464"/>
        <dbReference type="ChEBI" id="CHEBI:43074"/>
        <dbReference type="ChEBI" id="CHEBI:57287"/>
        <dbReference type="ChEBI" id="CHEBI:57783"/>
        <dbReference type="ChEBI" id="CHEBI:58349"/>
        <dbReference type="EC" id="1.1.1.34"/>
    </reaction>
</comment>
<keyword evidence="8" id="KW-1185">Reference proteome</keyword>
<dbReference type="RefSeq" id="XP_014539362.2">
    <property type="nucleotide sequence ID" value="XM_014683876.2"/>
</dbReference>
<keyword evidence="4 6" id="KW-0560">Oxidoreductase</keyword>
<evidence type="ECO:0000313" key="8">
    <source>
        <dbReference type="Proteomes" id="UP000510686"/>
    </source>
</evidence>
<dbReference type="FunFam" id="3.90.770.10:FF:000001">
    <property type="entry name" value="3-hydroxy-3-methylglutaryl coenzyme A reductase"/>
    <property type="match status" value="1"/>
</dbReference>
<evidence type="ECO:0000313" key="7">
    <source>
        <dbReference type="EMBL" id="QLI69255.1"/>
    </source>
</evidence>
<dbReference type="InterPro" id="IPR023074">
    <property type="entry name" value="HMG_CoA_Rdtase_cat_sf"/>
</dbReference>
<keyword evidence="3 6" id="KW-0521">NADP</keyword>
<dbReference type="Proteomes" id="UP000510686">
    <property type="component" value="Chromosome 3"/>
</dbReference>
<evidence type="ECO:0000256" key="2">
    <source>
        <dbReference type="ARBA" id="ARBA00007661"/>
    </source>
</evidence>
<dbReference type="PANTHER" id="PTHR10572">
    <property type="entry name" value="3-HYDROXY-3-METHYLGLUTARYL-COENZYME A REDUCTASE"/>
    <property type="match status" value="1"/>
</dbReference>
<dbReference type="InterPro" id="IPR009023">
    <property type="entry name" value="HMG_CoA_Rdtase_NAD(P)-bd_sf"/>
</dbReference>
<gene>
    <name evidence="7" type="primary">HMGR_1</name>
    <name evidence="7" type="ORF">G6M90_00g066480</name>
</gene>
<dbReference type="SUPFAM" id="SSF56542">
    <property type="entry name" value="Substrate-binding domain of HMG-CoA reductase"/>
    <property type="match status" value="1"/>
</dbReference>
<dbReference type="GO" id="GO:0005789">
    <property type="term" value="C:endoplasmic reticulum membrane"/>
    <property type="evidence" value="ECO:0007669"/>
    <property type="project" value="UniProtKB-SubCell"/>
</dbReference>
<dbReference type="GO" id="GO:0004420">
    <property type="term" value="F:hydroxymethylglutaryl-CoA reductase (NADPH) activity"/>
    <property type="evidence" value="ECO:0007669"/>
    <property type="project" value="UniProtKB-EC"/>
</dbReference>
<dbReference type="NCBIfam" id="TIGR00533">
    <property type="entry name" value="HMG_CoA_R_NADP"/>
    <property type="match status" value="1"/>
</dbReference>
<dbReference type="EMBL" id="CP058934">
    <property type="protein sequence ID" value="QLI69255.1"/>
    <property type="molecule type" value="Genomic_DNA"/>
</dbReference>
<dbReference type="GO" id="GO:0005778">
    <property type="term" value="C:peroxisomal membrane"/>
    <property type="evidence" value="ECO:0007669"/>
    <property type="project" value="TreeGrafter"/>
</dbReference>
<dbReference type="PROSITE" id="PS01192">
    <property type="entry name" value="HMG_COA_REDUCTASE_3"/>
    <property type="match status" value="1"/>
</dbReference>
<comment type="similarity">
    <text evidence="2 6">Belongs to the HMG-CoA reductase family.</text>
</comment>
<dbReference type="Pfam" id="PF00368">
    <property type="entry name" value="HMG-CoA_red"/>
    <property type="match status" value="1"/>
</dbReference>
<dbReference type="InterPro" id="IPR009029">
    <property type="entry name" value="HMG_CoA_Rdtase_sub-bd_dom_sf"/>
</dbReference>
<dbReference type="PANTHER" id="PTHR10572:SF24">
    <property type="entry name" value="3-HYDROXY-3-METHYLGLUTARYL-COENZYME A REDUCTASE"/>
    <property type="match status" value="1"/>
</dbReference>
<dbReference type="EC" id="1.1.1.34" evidence="6"/>
<proteinExistence type="inferred from homology"/>
<dbReference type="PROSITE" id="PS00318">
    <property type="entry name" value="HMG_COA_REDUCTASE_2"/>
    <property type="match status" value="1"/>
</dbReference>
<comment type="pathway">
    <text evidence="6">Metabolic intermediate biosynthesis; (R)-mevalonate biosynthesis; (R)-mevalonate from acetyl-CoA: step 3/3.</text>
</comment>
<dbReference type="InterPro" id="IPR004554">
    <property type="entry name" value="HMG_CoA_Rdtase_eu_arc"/>
</dbReference>
<reference evidence="7 8" key="1">
    <citation type="submission" date="2020-07" db="EMBL/GenBank/DDBJ databases">
        <title>Telomere length de novo assembly of all 7 chromosomes of the fungus, Metarhizium brunneum, using a novel assembly pipeline.</title>
        <authorList>
            <person name="Saud z."/>
            <person name="Kortsinoglou A."/>
            <person name="Kouvelis V.N."/>
            <person name="Butt T.M."/>
        </authorList>
    </citation>
    <scope>NUCLEOTIDE SEQUENCE [LARGE SCALE GENOMIC DNA]</scope>
    <source>
        <strain evidence="7 8">4556</strain>
    </source>
</reference>
<dbReference type="GO" id="GO:0006696">
    <property type="term" value="P:ergosterol biosynthetic process"/>
    <property type="evidence" value="ECO:0007669"/>
    <property type="project" value="TreeGrafter"/>
</dbReference>
<comment type="subcellular location">
    <subcellularLocation>
        <location evidence="6">Endoplasmic reticulum membrane</location>
        <topology evidence="6">Multi-pass membrane protein</topology>
    </subcellularLocation>
    <subcellularLocation>
        <location evidence="1">Membrane</location>
    </subcellularLocation>
</comment>
<dbReference type="AlphaFoldDB" id="A0A7D5UXA8"/>
<organism evidence="7 8">
    <name type="scientific">Metarhizium brunneum</name>
    <dbReference type="NCBI Taxonomy" id="500148"/>
    <lineage>
        <taxon>Eukaryota</taxon>
        <taxon>Fungi</taxon>
        <taxon>Dikarya</taxon>
        <taxon>Ascomycota</taxon>
        <taxon>Pezizomycotina</taxon>
        <taxon>Sordariomycetes</taxon>
        <taxon>Hypocreomycetidae</taxon>
        <taxon>Hypocreales</taxon>
        <taxon>Clavicipitaceae</taxon>
        <taxon>Metarhizium</taxon>
    </lineage>
</organism>
<evidence type="ECO:0000256" key="6">
    <source>
        <dbReference type="RuleBase" id="RU361219"/>
    </source>
</evidence>
<evidence type="ECO:0000256" key="4">
    <source>
        <dbReference type="ARBA" id="ARBA00023002"/>
    </source>
</evidence>
<protein>
    <recommendedName>
        <fullName evidence="6">3-hydroxy-3-methylglutaryl coenzyme A reductase</fullName>
        <shortName evidence="6">HMG-CoA reductase</shortName>
        <ecNumber evidence="6">1.1.1.34</ecNumber>
    </recommendedName>
</protein>
<dbReference type="Gene3D" id="3.90.770.10">
    <property type="entry name" value="3-hydroxy-3-methylglutaryl-coenzyme A Reductase, Chain A, domain 2"/>
    <property type="match status" value="1"/>
</dbReference>
<dbReference type="PROSITE" id="PS50065">
    <property type="entry name" value="HMG_COA_REDUCTASE_4"/>
    <property type="match status" value="1"/>
</dbReference>
<dbReference type="GO" id="GO:0015936">
    <property type="term" value="P:coenzyme A metabolic process"/>
    <property type="evidence" value="ECO:0007669"/>
    <property type="project" value="InterPro"/>
</dbReference>
<dbReference type="OrthoDB" id="310654at2759"/>